<accession>A0AB39C5J8</accession>
<proteinExistence type="predicted"/>
<dbReference type="EMBL" id="PP935708">
    <property type="protein sequence ID" value="XDJ01782.1"/>
    <property type="molecule type" value="Genomic_DNA"/>
</dbReference>
<protein>
    <submittedName>
        <fullName evidence="1">Uncharacterized protein</fullName>
    </submittedName>
</protein>
<evidence type="ECO:0000313" key="1">
    <source>
        <dbReference type="EMBL" id="XDJ01782.1"/>
    </source>
</evidence>
<sequence length="29" mass="3369">MINYSKIFAKNENKGCGKFPYPYNSDIIL</sequence>
<organism evidence="1">
    <name type="scientific">Campylobacter phage vB_CJ12660_3PH123</name>
    <dbReference type="NCBI Taxonomy" id="3236702"/>
    <lineage>
        <taxon>Viruses</taxon>
    </lineage>
</organism>
<name>A0AB39C5J8_9VIRU</name>
<reference evidence="1" key="1">
    <citation type="submission" date="2024-06" db="EMBL/GenBank/DDBJ databases">
        <authorList>
            <person name="Mutai I.J."/>
            <person name="Gurusinghe A."/>
            <person name="Wang B."/>
            <person name="Clark M."/>
            <person name="Bhandare S.G."/>
        </authorList>
    </citation>
    <scope>NUCLEOTIDE SEQUENCE</scope>
</reference>